<feature type="domain" description="DinB-like" evidence="1">
    <location>
        <begin position="26"/>
        <end position="145"/>
    </location>
</feature>
<organism evidence="2 3">
    <name type="scientific">Acidisarcina polymorpha</name>
    <dbReference type="NCBI Taxonomy" id="2211140"/>
    <lineage>
        <taxon>Bacteria</taxon>
        <taxon>Pseudomonadati</taxon>
        <taxon>Acidobacteriota</taxon>
        <taxon>Terriglobia</taxon>
        <taxon>Terriglobales</taxon>
        <taxon>Acidobacteriaceae</taxon>
        <taxon>Acidisarcina</taxon>
    </lineage>
</organism>
<dbReference type="InterPro" id="IPR024775">
    <property type="entry name" value="DinB-like"/>
</dbReference>
<dbReference type="RefSeq" id="WP_161557427.1">
    <property type="nucleotide sequence ID" value="NZ_CP030840.1"/>
</dbReference>
<evidence type="ECO:0000259" key="1">
    <source>
        <dbReference type="Pfam" id="PF12867"/>
    </source>
</evidence>
<accession>A0A2Z5G2A6</accession>
<dbReference type="EMBL" id="CP030840">
    <property type="protein sequence ID" value="AXC13251.1"/>
    <property type="molecule type" value="Genomic_DNA"/>
</dbReference>
<reference evidence="2 3" key="1">
    <citation type="journal article" date="2018" name="Front. Microbiol.">
        <title>Hydrolytic Capabilities as a Key to Environmental Success: Chitinolytic and Cellulolytic Acidobacteria From Acidic Sub-arctic Soils and Boreal Peatlands.</title>
        <authorList>
            <person name="Belova S.E."/>
            <person name="Ravin N.V."/>
            <person name="Pankratov T.A."/>
            <person name="Rakitin A.L."/>
            <person name="Ivanova A.A."/>
            <person name="Beletsky A.V."/>
            <person name="Mardanov A.V."/>
            <person name="Sinninghe Damste J.S."/>
            <person name="Dedysh S.N."/>
        </authorList>
    </citation>
    <scope>NUCLEOTIDE SEQUENCE [LARGE SCALE GENOMIC DNA]</scope>
    <source>
        <strain evidence="2 3">SBC82</strain>
    </source>
</reference>
<dbReference type="KEGG" id="abas:ACPOL_3972"/>
<dbReference type="SUPFAM" id="SSF109854">
    <property type="entry name" value="DinB/YfiT-like putative metalloenzymes"/>
    <property type="match status" value="1"/>
</dbReference>
<gene>
    <name evidence="2" type="ORF">ACPOL_3972</name>
</gene>
<sequence length="164" mass="17502">MPASSSVTTSASPSAVYGKLMSGMEKEITSAAEAMPEDKYSFAPSQGEFKGVRTFGEQVKHLAESNYEFFDGWNVGAPVDDAAIEKLTSKAEILKALSDSYAYAHKATDTITTANAFESLGKDKGTRAGTAAFCIAHAMDHYGQMVVYLRLNGIIPPASRKSGM</sequence>
<dbReference type="Pfam" id="PF12867">
    <property type="entry name" value="DinB_2"/>
    <property type="match status" value="1"/>
</dbReference>
<protein>
    <recommendedName>
        <fullName evidence="1">DinB-like domain-containing protein</fullName>
    </recommendedName>
</protein>
<dbReference type="InterPro" id="IPR034660">
    <property type="entry name" value="DinB/YfiT-like"/>
</dbReference>
<name>A0A2Z5G2A6_9BACT</name>
<keyword evidence="3" id="KW-1185">Reference proteome</keyword>
<proteinExistence type="predicted"/>
<dbReference type="Gene3D" id="1.20.120.450">
    <property type="entry name" value="dinb family like domain"/>
    <property type="match status" value="1"/>
</dbReference>
<evidence type="ECO:0000313" key="2">
    <source>
        <dbReference type="EMBL" id="AXC13251.1"/>
    </source>
</evidence>
<dbReference type="AlphaFoldDB" id="A0A2Z5G2A6"/>
<dbReference type="Proteomes" id="UP000253606">
    <property type="component" value="Chromosome"/>
</dbReference>
<evidence type="ECO:0000313" key="3">
    <source>
        <dbReference type="Proteomes" id="UP000253606"/>
    </source>
</evidence>